<dbReference type="SUPFAM" id="SSF53098">
    <property type="entry name" value="Ribonuclease H-like"/>
    <property type="match status" value="1"/>
</dbReference>
<dbReference type="Gene3D" id="3.30.420.10">
    <property type="entry name" value="Ribonuclease H-like superfamily/Ribonuclease H"/>
    <property type="match status" value="1"/>
</dbReference>
<dbReference type="Pfam" id="PF00078">
    <property type="entry name" value="RVT_1"/>
    <property type="match status" value="1"/>
</dbReference>
<dbReference type="InterPro" id="IPR050951">
    <property type="entry name" value="Retrovirus_Pol_polyprotein"/>
</dbReference>
<reference evidence="2" key="1">
    <citation type="journal article" date="2022" name="Int. J. Mol. Sci.">
        <title>Draft Genome of Tanacetum Coccineum: Genomic Comparison of Closely Related Tanacetum-Family Plants.</title>
        <authorList>
            <person name="Yamashiro T."/>
            <person name="Shiraishi A."/>
            <person name="Nakayama K."/>
            <person name="Satake H."/>
        </authorList>
    </citation>
    <scope>NUCLEOTIDE SEQUENCE</scope>
</reference>
<dbReference type="PANTHER" id="PTHR37984">
    <property type="entry name" value="PROTEIN CBG26694"/>
    <property type="match status" value="1"/>
</dbReference>
<reference evidence="2" key="2">
    <citation type="submission" date="2022-01" db="EMBL/GenBank/DDBJ databases">
        <authorList>
            <person name="Yamashiro T."/>
            <person name="Shiraishi A."/>
            <person name="Satake H."/>
            <person name="Nakayama K."/>
        </authorList>
    </citation>
    <scope>NUCLEOTIDE SEQUENCE</scope>
</reference>
<name>A0ABQ5AR19_9ASTR</name>
<evidence type="ECO:0000313" key="3">
    <source>
        <dbReference type="Proteomes" id="UP001151760"/>
    </source>
</evidence>
<keyword evidence="2" id="KW-0695">RNA-directed DNA polymerase</keyword>
<dbReference type="GO" id="GO:0003964">
    <property type="term" value="F:RNA-directed DNA polymerase activity"/>
    <property type="evidence" value="ECO:0007669"/>
    <property type="project" value="UniProtKB-KW"/>
</dbReference>
<dbReference type="InterPro" id="IPR012337">
    <property type="entry name" value="RNaseH-like_sf"/>
</dbReference>
<dbReference type="InterPro" id="IPR043502">
    <property type="entry name" value="DNA/RNA_pol_sf"/>
</dbReference>
<keyword evidence="2" id="KW-0548">Nucleotidyltransferase</keyword>
<organism evidence="2 3">
    <name type="scientific">Tanacetum coccineum</name>
    <dbReference type="NCBI Taxonomy" id="301880"/>
    <lineage>
        <taxon>Eukaryota</taxon>
        <taxon>Viridiplantae</taxon>
        <taxon>Streptophyta</taxon>
        <taxon>Embryophyta</taxon>
        <taxon>Tracheophyta</taxon>
        <taxon>Spermatophyta</taxon>
        <taxon>Magnoliopsida</taxon>
        <taxon>eudicotyledons</taxon>
        <taxon>Gunneridae</taxon>
        <taxon>Pentapetalae</taxon>
        <taxon>asterids</taxon>
        <taxon>campanulids</taxon>
        <taxon>Asterales</taxon>
        <taxon>Asteraceae</taxon>
        <taxon>Asteroideae</taxon>
        <taxon>Anthemideae</taxon>
        <taxon>Anthemidinae</taxon>
        <taxon>Tanacetum</taxon>
    </lineage>
</organism>
<dbReference type="SUPFAM" id="SSF56672">
    <property type="entry name" value="DNA/RNA polymerases"/>
    <property type="match status" value="1"/>
</dbReference>
<dbReference type="Proteomes" id="UP001151760">
    <property type="component" value="Unassembled WGS sequence"/>
</dbReference>
<proteinExistence type="predicted"/>
<dbReference type="InterPro" id="IPR036397">
    <property type="entry name" value="RNaseH_sf"/>
</dbReference>
<keyword evidence="2" id="KW-0808">Transferase</keyword>
<dbReference type="InterPro" id="IPR000477">
    <property type="entry name" value="RT_dom"/>
</dbReference>
<accession>A0ABQ5AR19</accession>
<gene>
    <name evidence="2" type="ORF">Tco_0839337</name>
</gene>
<protein>
    <submittedName>
        <fullName evidence="2">Reverse transcriptase domain-containing protein</fullName>
    </submittedName>
</protein>
<dbReference type="EMBL" id="BQNB010012542">
    <property type="protein sequence ID" value="GJT04875.1"/>
    <property type="molecule type" value="Genomic_DNA"/>
</dbReference>
<dbReference type="PANTHER" id="PTHR37984:SF5">
    <property type="entry name" value="PROTEIN NYNRIN-LIKE"/>
    <property type="match status" value="1"/>
</dbReference>
<comment type="caution">
    <text evidence="2">The sequence shown here is derived from an EMBL/GenBank/DDBJ whole genome shotgun (WGS) entry which is preliminary data.</text>
</comment>
<keyword evidence="3" id="KW-1185">Reference proteome</keyword>
<sequence>MAKGCQVFLAQISAKKEEDKSERKQIKDVPIVRDFPKNYIPRTCPCLLQLIPVEFQIEPLIPGAHRKLEHRIVWPHSEMKEVISNNYKELLTRDSKGLVPTPWEPRPYISKRRTDPSRIPVFIRRRPEIRISPSLEYENKDIPKKAFELVCKPNMENIVIVFIDDILIYSRDEKEHEEHLKAILELLKKEQLYAKFSKCEFWIPKYDTLHAYHPETDGQSERTIQTLKDMLRACVIDFGKGWVKHLPLAEFSYNNSYHASIKAAPYEALYGQKCRSPVCWAEDRQKSYADQKRKPIEFEIGDRVCHKVLTLEMGVRIGKRGQAEPRFVDLSRNVTLEPLVMPLEGIAHTTTQVRKHHLWKSPLKSGTGDQMIVAKPATHWLRFAGTLTGAAEFTGNVKIPFKTKIPNNSSQTGLTYPLQD</sequence>
<evidence type="ECO:0000259" key="1">
    <source>
        <dbReference type="Pfam" id="PF00078"/>
    </source>
</evidence>
<evidence type="ECO:0000313" key="2">
    <source>
        <dbReference type="EMBL" id="GJT04875.1"/>
    </source>
</evidence>
<feature type="domain" description="Reverse transcriptase" evidence="1">
    <location>
        <begin position="153"/>
        <end position="203"/>
    </location>
</feature>